<organism evidence="1 2">
    <name type="scientific">Phaeocystis globosa virus PgV-16T</name>
    <dbReference type="NCBI Taxonomy" id="3071227"/>
    <lineage>
        <taxon>Viruses</taxon>
        <taxon>Varidnaviria</taxon>
        <taxon>Bamfordvirae</taxon>
        <taxon>Nucleocytoviricota</taxon>
        <taxon>Megaviricetes</taxon>
        <taxon>Imitervirales</taxon>
        <taxon>Mesomimiviridae</taxon>
        <taxon>Tethysvirus</taxon>
        <taxon>Tethysvirus hollandense</taxon>
    </lineage>
</organism>
<reference evidence="1 2" key="1">
    <citation type="journal article" date="2013" name="Proc. Natl. Acad. Sci. U.S.A.">
        <title>Genome of Phaeocystis globosa virus PgV-16T highlights the common ancestry of the largest known DNA viruses infecting eukaryotes.</title>
        <authorList>
            <person name="Santini S."/>
            <person name="Jeudy S."/>
            <person name="Bartoli J."/>
            <person name="Poirot O."/>
            <person name="Lescot M."/>
            <person name="Abergel C."/>
            <person name="Barbe V."/>
            <person name="Wommack K.E."/>
            <person name="Noordeloos A.A."/>
            <person name="Brussaard C.P."/>
            <person name="Claverie J.M."/>
        </authorList>
    </citation>
    <scope>NUCLEOTIDE SEQUENCE [LARGE SCALE GENOMIC DNA]</scope>
    <source>
        <strain evidence="1 2">16T</strain>
    </source>
</reference>
<sequence length="283" mass="31387">MSSAKCIVDDFGGSSHPYRYCVKPLKEMIDYDKIKRESGSFNMVGITEGASAIGNYATALIADPTNAISQECDGILGNKYMLKSAMKCKNMDENVHSYINNVVEYNFITDRNTDDDGPLGVIPATIGSALSINGAPLIRALYEDPQQNCIKVTLPCHLVVKKKKGDTAPSPDSYSGPVDDVPITISEYDRLVGTGDIRPTTEQKAFREDLRKSAEDETESYTNLHESIYGYLNDNPLLLNSNGENTDENKKEDEMDADVISNLYYLTLSIFLLYLIFKLTTKK</sequence>
<name>A0AC59EX70_9VIRU</name>
<evidence type="ECO:0000313" key="2">
    <source>
        <dbReference type="Proteomes" id="UP000204225"/>
    </source>
</evidence>
<proteinExistence type="predicted"/>
<gene>
    <name evidence="1" type="ORF">PGCG_00230</name>
</gene>
<protein>
    <submittedName>
        <fullName evidence="1">Uncharacterized protein</fullName>
    </submittedName>
</protein>
<evidence type="ECO:0000313" key="1">
    <source>
        <dbReference type="EMBL" id="AGM15541.1"/>
    </source>
</evidence>
<dbReference type="Proteomes" id="UP000204225">
    <property type="component" value="Segment"/>
</dbReference>
<accession>A0AC59EX70</accession>
<keyword evidence="2" id="KW-1185">Reference proteome</keyword>
<dbReference type="EMBL" id="KC662249">
    <property type="protein sequence ID" value="AGM15541.1"/>
    <property type="molecule type" value="Genomic_DNA"/>
</dbReference>